<evidence type="ECO:0000256" key="8">
    <source>
        <dbReference type="ARBA" id="ARBA00023012"/>
    </source>
</evidence>
<feature type="transmembrane region" description="Helical" evidence="10">
    <location>
        <begin position="259"/>
        <end position="284"/>
    </location>
</feature>
<evidence type="ECO:0000256" key="10">
    <source>
        <dbReference type="SAM" id="Phobius"/>
    </source>
</evidence>
<feature type="region of interest" description="Disordered" evidence="9">
    <location>
        <begin position="1"/>
        <end position="148"/>
    </location>
</feature>
<feature type="compositionally biased region" description="Low complexity" evidence="9">
    <location>
        <begin position="102"/>
        <end position="135"/>
    </location>
</feature>
<keyword evidence="10" id="KW-1133">Transmembrane helix</keyword>
<keyword evidence="6 12" id="KW-0418">Kinase</keyword>
<comment type="catalytic activity">
    <reaction evidence="1">
        <text>ATP + protein L-histidine = ADP + protein N-phospho-L-histidine.</text>
        <dbReference type="EC" id="2.7.13.3"/>
    </reaction>
</comment>
<dbReference type="Gene3D" id="1.20.5.1930">
    <property type="match status" value="1"/>
</dbReference>
<organism evidence="12 13">
    <name type="scientific">Leucobacter exalbidus</name>
    <dbReference type="NCBI Taxonomy" id="662960"/>
    <lineage>
        <taxon>Bacteria</taxon>
        <taxon>Bacillati</taxon>
        <taxon>Actinomycetota</taxon>
        <taxon>Actinomycetes</taxon>
        <taxon>Micrococcales</taxon>
        <taxon>Microbacteriaceae</taxon>
        <taxon>Leucobacter</taxon>
    </lineage>
</organism>
<protein>
    <recommendedName>
        <fullName evidence="2">histidine kinase</fullName>
        <ecNumber evidence="2">2.7.13.3</ecNumber>
    </recommendedName>
</protein>
<name>A0A940T628_9MICO</name>
<keyword evidence="10" id="KW-0812">Transmembrane</keyword>
<dbReference type="PANTHER" id="PTHR24421">
    <property type="entry name" value="NITRATE/NITRITE SENSOR PROTEIN NARX-RELATED"/>
    <property type="match status" value="1"/>
</dbReference>
<evidence type="ECO:0000256" key="7">
    <source>
        <dbReference type="ARBA" id="ARBA00022840"/>
    </source>
</evidence>
<reference evidence="12" key="1">
    <citation type="submission" date="2021-02" db="EMBL/GenBank/DDBJ databases">
        <title>Sequencing the genomes of 1000 actinobacteria strains.</title>
        <authorList>
            <person name="Klenk H.-P."/>
        </authorList>
    </citation>
    <scope>NUCLEOTIDE SEQUENCE</scope>
    <source>
        <strain evidence="12">DSM 22850</strain>
    </source>
</reference>
<keyword evidence="3" id="KW-0597">Phosphoprotein</keyword>
<evidence type="ECO:0000256" key="3">
    <source>
        <dbReference type="ARBA" id="ARBA00022553"/>
    </source>
</evidence>
<dbReference type="PANTHER" id="PTHR24421:SF10">
    <property type="entry name" value="NITRATE_NITRITE SENSOR PROTEIN NARQ"/>
    <property type="match status" value="1"/>
</dbReference>
<evidence type="ECO:0000256" key="1">
    <source>
        <dbReference type="ARBA" id="ARBA00000085"/>
    </source>
</evidence>
<evidence type="ECO:0000313" key="12">
    <source>
        <dbReference type="EMBL" id="MBP1326566.1"/>
    </source>
</evidence>
<proteinExistence type="predicted"/>
<feature type="compositionally biased region" description="Low complexity" evidence="9">
    <location>
        <begin position="9"/>
        <end position="31"/>
    </location>
</feature>
<keyword evidence="7" id="KW-0067">ATP-binding</keyword>
<feature type="compositionally biased region" description="Low complexity" evidence="9">
    <location>
        <begin position="59"/>
        <end position="84"/>
    </location>
</feature>
<dbReference type="GO" id="GO:0005524">
    <property type="term" value="F:ATP binding"/>
    <property type="evidence" value="ECO:0007669"/>
    <property type="project" value="UniProtKB-KW"/>
</dbReference>
<dbReference type="InterPro" id="IPR011712">
    <property type="entry name" value="Sig_transdc_His_kin_sub3_dim/P"/>
</dbReference>
<feature type="transmembrane region" description="Helical" evidence="10">
    <location>
        <begin position="184"/>
        <end position="210"/>
    </location>
</feature>
<dbReference type="EC" id="2.7.13.3" evidence="2"/>
<feature type="transmembrane region" description="Helical" evidence="10">
    <location>
        <begin position="290"/>
        <end position="311"/>
    </location>
</feature>
<dbReference type="CDD" id="cd16917">
    <property type="entry name" value="HATPase_UhpB-NarQ-NarX-like"/>
    <property type="match status" value="1"/>
</dbReference>
<dbReference type="GO" id="GO:0016020">
    <property type="term" value="C:membrane"/>
    <property type="evidence" value="ECO:0007669"/>
    <property type="project" value="InterPro"/>
</dbReference>
<dbReference type="EMBL" id="JAFIDA010000001">
    <property type="protein sequence ID" value="MBP1326566.1"/>
    <property type="molecule type" value="Genomic_DNA"/>
</dbReference>
<dbReference type="GO" id="GO:0000155">
    <property type="term" value="F:phosphorelay sensor kinase activity"/>
    <property type="evidence" value="ECO:0007669"/>
    <property type="project" value="InterPro"/>
</dbReference>
<evidence type="ECO:0000256" key="6">
    <source>
        <dbReference type="ARBA" id="ARBA00022777"/>
    </source>
</evidence>
<feature type="domain" description="Signal transduction histidine kinase subgroup 3 dimerisation and phosphoacceptor" evidence="11">
    <location>
        <begin position="350"/>
        <end position="413"/>
    </location>
</feature>
<dbReference type="InterPro" id="IPR050482">
    <property type="entry name" value="Sensor_HK_TwoCompSys"/>
</dbReference>
<dbReference type="Gene3D" id="3.30.565.10">
    <property type="entry name" value="Histidine kinase-like ATPase, C-terminal domain"/>
    <property type="match status" value="1"/>
</dbReference>
<evidence type="ECO:0000256" key="5">
    <source>
        <dbReference type="ARBA" id="ARBA00022741"/>
    </source>
</evidence>
<evidence type="ECO:0000256" key="4">
    <source>
        <dbReference type="ARBA" id="ARBA00022679"/>
    </source>
</evidence>
<accession>A0A940T628</accession>
<gene>
    <name evidence="12" type="ORF">JOF28_001798</name>
</gene>
<sequence>MTETPDQQPTLPFAAGALAGLPGATPAQPTAVLPEITQPHAHTSVLSTEQVTAPLPGSAPTTTLAPMAAPDPTTAPATASMPAPAGQPVFAPAQMSAPAGRPAPTAVPYAQQQPPQVPQAAQHGPQAPQRPAQHPTVPQAAKQPREARQGPPFRIALTILQLAAIGPVGSMLVTTLFGSFGLGIGLSLLLGVGLLLLVALVYAVFGVAWFESQRISGLYGIAVPTIVWQPQTEPGFKAWFKALCQQAINGRMWRSVANFVIASLMGMGVLWLAQGFVHGLISMFNTTSSVLQPGIVGMLLCGGAIVGLALLHRIVSVAILGSAVAEEQLETQVRVTSQQREGAVRAADVERTRIERDLHDGVQPRLVSVAMTLGLAQQKIETDPAGAKELVAEAHTSTKAAITELRQLARGIYASVLDDRGLDAALSALAARSHIPVQLDVRLADRYERTAEAAIYFAIAESLTNAAKHSRASECRVMVRERSDGMLWARVEDNGIGNARVVAGGGLDGIMNRVLAAGGTTRLDSPQGGPTTLEVSVPCAF</sequence>
<evidence type="ECO:0000256" key="9">
    <source>
        <dbReference type="SAM" id="MobiDB-lite"/>
    </source>
</evidence>
<dbReference type="Proteomes" id="UP000675163">
    <property type="component" value="Unassembled WGS sequence"/>
</dbReference>
<dbReference type="InterPro" id="IPR036890">
    <property type="entry name" value="HATPase_C_sf"/>
</dbReference>
<dbReference type="SUPFAM" id="SSF55874">
    <property type="entry name" value="ATPase domain of HSP90 chaperone/DNA topoisomerase II/histidine kinase"/>
    <property type="match status" value="1"/>
</dbReference>
<dbReference type="GO" id="GO:0046983">
    <property type="term" value="F:protein dimerization activity"/>
    <property type="evidence" value="ECO:0007669"/>
    <property type="project" value="InterPro"/>
</dbReference>
<keyword evidence="13" id="KW-1185">Reference proteome</keyword>
<evidence type="ECO:0000256" key="2">
    <source>
        <dbReference type="ARBA" id="ARBA00012438"/>
    </source>
</evidence>
<keyword evidence="5" id="KW-0547">Nucleotide-binding</keyword>
<keyword evidence="10" id="KW-0472">Membrane</keyword>
<keyword evidence="8" id="KW-0902">Two-component regulatory system</keyword>
<feature type="compositionally biased region" description="Polar residues" evidence="9">
    <location>
        <begin position="40"/>
        <end position="51"/>
    </location>
</feature>
<feature type="transmembrane region" description="Helical" evidence="10">
    <location>
        <begin position="155"/>
        <end position="178"/>
    </location>
</feature>
<comment type="caution">
    <text evidence="12">The sequence shown here is derived from an EMBL/GenBank/DDBJ whole genome shotgun (WGS) entry which is preliminary data.</text>
</comment>
<evidence type="ECO:0000259" key="11">
    <source>
        <dbReference type="Pfam" id="PF07730"/>
    </source>
</evidence>
<keyword evidence="4" id="KW-0808">Transferase</keyword>
<evidence type="ECO:0000313" key="13">
    <source>
        <dbReference type="Proteomes" id="UP000675163"/>
    </source>
</evidence>
<dbReference type="AlphaFoldDB" id="A0A940T628"/>
<dbReference type="Pfam" id="PF07730">
    <property type="entry name" value="HisKA_3"/>
    <property type="match status" value="1"/>
</dbReference>